<reference evidence="2 3" key="1">
    <citation type="journal article" date="2014" name="PLoS Genet.">
        <title>Analysis of the Phlebiopsis gigantea genome, transcriptome and secretome provides insight into its pioneer colonization strategies of wood.</title>
        <authorList>
            <person name="Hori C."/>
            <person name="Ishida T."/>
            <person name="Igarashi K."/>
            <person name="Samejima M."/>
            <person name="Suzuki H."/>
            <person name="Master E."/>
            <person name="Ferreira P."/>
            <person name="Ruiz-Duenas F.J."/>
            <person name="Held B."/>
            <person name="Canessa P."/>
            <person name="Larrondo L.F."/>
            <person name="Schmoll M."/>
            <person name="Druzhinina I.S."/>
            <person name="Kubicek C.P."/>
            <person name="Gaskell J.A."/>
            <person name="Kersten P."/>
            <person name="St John F."/>
            <person name="Glasner J."/>
            <person name="Sabat G."/>
            <person name="Splinter BonDurant S."/>
            <person name="Syed K."/>
            <person name="Yadav J."/>
            <person name="Mgbeahuruike A.C."/>
            <person name="Kovalchuk A."/>
            <person name="Asiegbu F.O."/>
            <person name="Lackner G."/>
            <person name="Hoffmeister D."/>
            <person name="Rencoret J."/>
            <person name="Gutierrez A."/>
            <person name="Sun H."/>
            <person name="Lindquist E."/>
            <person name="Barry K."/>
            <person name="Riley R."/>
            <person name="Grigoriev I.V."/>
            <person name="Henrissat B."/>
            <person name="Kues U."/>
            <person name="Berka R.M."/>
            <person name="Martinez A.T."/>
            <person name="Covert S.F."/>
            <person name="Blanchette R.A."/>
            <person name="Cullen D."/>
        </authorList>
    </citation>
    <scope>NUCLEOTIDE SEQUENCE [LARGE SCALE GENOMIC DNA]</scope>
    <source>
        <strain evidence="2 3">11061_1 CR5-6</strain>
    </source>
</reference>
<dbReference type="HOGENOM" id="CLU_1806909_0_0_1"/>
<feature type="compositionally biased region" description="Basic and acidic residues" evidence="1">
    <location>
        <begin position="40"/>
        <end position="63"/>
    </location>
</feature>
<dbReference type="AlphaFoldDB" id="A0A0C3RQ86"/>
<feature type="region of interest" description="Disordered" evidence="1">
    <location>
        <begin position="1"/>
        <end position="28"/>
    </location>
</feature>
<feature type="region of interest" description="Disordered" evidence="1">
    <location>
        <begin position="40"/>
        <end position="68"/>
    </location>
</feature>
<name>A0A0C3RQ86_PHLG1</name>
<feature type="region of interest" description="Disordered" evidence="1">
    <location>
        <begin position="123"/>
        <end position="143"/>
    </location>
</feature>
<accession>A0A0C3RQ86</accession>
<keyword evidence="3" id="KW-1185">Reference proteome</keyword>
<sequence>MAQSREASDARQVDEQAHASVADEIRRNWGELPVEVQERWRGAAAAGEHRRDETPQGALHEDNNLPEDPLLLADYAPAEYTAEDRAAVQRMYDDLSAYIHAPDDCEGESAAFACTDEELAVLSEGDLWPSEKAKENTPQSGKT</sequence>
<gene>
    <name evidence="2" type="ORF">PHLGIDRAFT_324766</name>
</gene>
<dbReference type="Proteomes" id="UP000053257">
    <property type="component" value="Unassembled WGS sequence"/>
</dbReference>
<dbReference type="EMBL" id="KN840727">
    <property type="protein sequence ID" value="KIP01876.1"/>
    <property type="molecule type" value="Genomic_DNA"/>
</dbReference>
<evidence type="ECO:0000256" key="1">
    <source>
        <dbReference type="SAM" id="MobiDB-lite"/>
    </source>
</evidence>
<protein>
    <submittedName>
        <fullName evidence="2">Uncharacterized protein</fullName>
    </submittedName>
</protein>
<evidence type="ECO:0000313" key="2">
    <source>
        <dbReference type="EMBL" id="KIP01876.1"/>
    </source>
</evidence>
<evidence type="ECO:0000313" key="3">
    <source>
        <dbReference type="Proteomes" id="UP000053257"/>
    </source>
</evidence>
<organism evidence="2 3">
    <name type="scientific">Phlebiopsis gigantea (strain 11061_1 CR5-6)</name>
    <name type="common">White-rot fungus</name>
    <name type="synonym">Peniophora gigantea</name>
    <dbReference type="NCBI Taxonomy" id="745531"/>
    <lineage>
        <taxon>Eukaryota</taxon>
        <taxon>Fungi</taxon>
        <taxon>Dikarya</taxon>
        <taxon>Basidiomycota</taxon>
        <taxon>Agaricomycotina</taxon>
        <taxon>Agaricomycetes</taxon>
        <taxon>Polyporales</taxon>
        <taxon>Phanerochaetaceae</taxon>
        <taxon>Phlebiopsis</taxon>
    </lineage>
</organism>
<proteinExistence type="predicted"/>